<organism evidence="2 3">
    <name type="scientific">Candidatus Methanoperedens nitratireducens</name>
    <dbReference type="NCBI Taxonomy" id="1392998"/>
    <lineage>
        <taxon>Archaea</taxon>
        <taxon>Methanobacteriati</taxon>
        <taxon>Methanobacteriota</taxon>
        <taxon>Stenosarchaea group</taxon>
        <taxon>Methanomicrobia</taxon>
        <taxon>Methanosarcinales</taxon>
        <taxon>ANME-2 cluster</taxon>
        <taxon>Candidatus Methanoperedentaceae</taxon>
        <taxon>Candidatus Methanoperedens</taxon>
    </lineage>
</organism>
<protein>
    <submittedName>
        <fullName evidence="2">HEPN domain protein</fullName>
    </submittedName>
</protein>
<sequence>MVLNNLDEILDRWVRQADHDLENARKNLDIEAYDVCLILCEQAAEKILKALYIKERREEPPRTHSLRKLIELTDMPDEVLKLVAELDSYYLVLRYPDVGDIVPYENVDHEDAEDGINKAEQIIELAKNRLQRED</sequence>
<evidence type="ECO:0000259" key="1">
    <source>
        <dbReference type="PROSITE" id="PS50910"/>
    </source>
</evidence>
<evidence type="ECO:0000313" key="2">
    <source>
        <dbReference type="EMBL" id="KPQ41798.1"/>
    </source>
</evidence>
<dbReference type="Pfam" id="PF05168">
    <property type="entry name" value="HEPN"/>
    <property type="match status" value="1"/>
</dbReference>
<dbReference type="InterPro" id="IPR007842">
    <property type="entry name" value="HEPN_dom"/>
</dbReference>
<dbReference type="Proteomes" id="UP000050360">
    <property type="component" value="Unassembled WGS sequence"/>
</dbReference>
<dbReference type="SMART" id="SM00748">
    <property type="entry name" value="HEPN"/>
    <property type="match status" value="1"/>
</dbReference>
<accession>A0A0P7ZE62</accession>
<comment type="caution">
    <text evidence="2">The sequence shown here is derived from an EMBL/GenBank/DDBJ whole genome shotgun (WGS) entry which is preliminary data.</text>
</comment>
<gene>
    <name evidence="2" type="ORF">MPEBLZ_03653</name>
</gene>
<evidence type="ECO:0000313" key="3">
    <source>
        <dbReference type="Proteomes" id="UP000050360"/>
    </source>
</evidence>
<dbReference type="PROSITE" id="PS50910">
    <property type="entry name" value="HEPN"/>
    <property type="match status" value="1"/>
</dbReference>
<dbReference type="SUPFAM" id="SSF81593">
    <property type="entry name" value="Nucleotidyltransferase substrate binding subunit/domain"/>
    <property type="match status" value="1"/>
</dbReference>
<dbReference type="AlphaFoldDB" id="A0A0P7ZE62"/>
<dbReference type="EMBL" id="LKCM01000303">
    <property type="protein sequence ID" value="KPQ41798.1"/>
    <property type="molecule type" value="Genomic_DNA"/>
</dbReference>
<dbReference type="Gene3D" id="1.20.120.330">
    <property type="entry name" value="Nucleotidyltransferases domain 2"/>
    <property type="match status" value="1"/>
</dbReference>
<feature type="domain" description="HEPN" evidence="1">
    <location>
        <begin position="14"/>
        <end position="122"/>
    </location>
</feature>
<proteinExistence type="predicted"/>
<name>A0A0P7ZE62_9EURY</name>
<reference evidence="2 3" key="1">
    <citation type="submission" date="2015-09" db="EMBL/GenBank/DDBJ databases">
        <title>A metagenomics-based metabolic model of nitrate-dependent anaerobic oxidation of methane by Methanoperedens-like archaea.</title>
        <authorList>
            <person name="Arshad A."/>
            <person name="Speth D.R."/>
            <person name="De Graaf R.M."/>
            <person name="Op Den Camp H.J."/>
            <person name="Jetten M.S."/>
            <person name="Welte C.U."/>
        </authorList>
    </citation>
    <scope>NUCLEOTIDE SEQUENCE [LARGE SCALE GENOMIC DNA]</scope>
</reference>